<evidence type="ECO:0000259" key="4">
    <source>
        <dbReference type="Pfam" id="PF00669"/>
    </source>
</evidence>
<keyword evidence="3" id="KW-0964">Secreted</keyword>
<name>A0ABX0TU10_9SPHN</name>
<sequence>MIGSTRYVSQAEINRQSRISSDITKLQASVSSGKRLSAASDDPVAAARIASINQTQANNTVYEANINTGASIASAADTQLASIQNALTRAKELVLNGRTDSSSGNDRNALATELAGIAGDITTASQANDPNGNPLFPTGTPSAIPISDSLQVTATPSYSSVFQGVSTAAGSKTIGDILSAAQTALTNGDNTGLSTSLDELDAAIAHVSTAQTDQGLREARFTSVKSQLQDNDTDLATERTGLEDTDLTYALSEIESKQTSLQAAQTVFAQSMKNNLFSLLA</sequence>
<evidence type="ECO:0000256" key="2">
    <source>
        <dbReference type="ARBA" id="ARBA00023143"/>
    </source>
</evidence>
<dbReference type="PANTHER" id="PTHR42792:SF1">
    <property type="entry name" value="FLAGELLAR HOOK-ASSOCIATED PROTEIN 3"/>
    <property type="match status" value="1"/>
</dbReference>
<keyword evidence="6" id="KW-0282">Flagellum</keyword>
<dbReference type="RefSeq" id="WP_167074187.1">
    <property type="nucleotide sequence ID" value="NZ_JAAOZC010000007.1"/>
</dbReference>
<organism evidence="6 7">
    <name type="scientific">Sphingomonas vulcanisoli</name>
    <dbReference type="NCBI Taxonomy" id="1658060"/>
    <lineage>
        <taxon>Bacteria</taxon>
        <taxon>Pseudomonadati</taxon>
        <taxon>Pseudomonadota</taxon>
        <taxon>Alphaproteobacteria</taxon>
        <taxon>Sphingomonadales</taxon>
        <taxon>Sphingomonadaceae</taxon>
        <taxon>Sphingomonas</taxon>
    </lineage>
</organism>
<keyword evidence="2 3" id="KW-0975">Bacterial flagellum</keyword>
<dbReference type="InterPro" id="IPR001029">
    <property type="entry name" value="Flagellin_N"/>
</dbReference>
<evidence type="ECO:0000256" key="3">
    <source>
        <dbReference type="RuleBase" id="RU362073"/>
    </source>
</evidence>
<keyword evidence="6" id="KW-0966">Cell projection</keyword>
<dbReference type="EMBL" id="JAAOZC010000007">
    <property type="protein sequence ID" value="NIJ08998.1"/>
    <property type="molecule type" value="Genomic_DNA"/>
</dbReference>
<dbReference type="Proteomes" id="UP000727456">
    <property type="component" value="Unassembled WGS sequence"/>
</dbReference>
<feature type="domain" description="Flagellin C-terminal" evidence="5">
    <location>
        <begin position="198"/>
        <end position="280"/>
    </location>
</feature>
<evidence type="ECO:0000256" key="1">
    <source>
        <dbReference type="ARBA" id="ARBA00005709"/>
    </source>
</evidence>
<feature type="domain" description="Flagellin N-terminal" evidence="4">
    <location>
        <begin position="5"/>
        <end position="136"/>
    </location>
</feature>
<reference evidence="6 7" key="1">
    <citation type="submission" date="2020-03" db="EMBL/GenBank/DDBJ databases">
        <title>Genomic Encyclopedia of Type Strains, Phase III (KMG-III): the genomes of soil and plant-associated and newly described type strains.</title>
        <authorList>
            <person name="Whitman W."/>
        </authorList>
    </citation>
    <scope>NUCLEOTIDE SEQUENCE [LARGE SCALE GENOMIC DNA]</scope>
    <source>
        <strain evidence="6 7">CECT 8804</strain>
    </source>
</reference>
<evidence type="ECO:0000313" key="7">
    <source>
        <dbReference type="Proteomes" id="UP000727456"/>
    </source>
</evidence>
<dbReference type="Gene3D" id="1.20.1330.10">
    <property type="entry name" value="f41 fragment of flagellin, N-terminal domain"/>
    <property type="match status" value="1"/>
</dbReference>
<protein>
    <recommendedName>
        <fullName evidence="3">Flagellin</fullName>
    </recommendedName>
</protein>
<evidence type="ECO:0000259" key="5">
    <source>
        <dbReference type="Pfam" id="PF00700"/>
    </source>
</evidence>
<comment type="subcellular location">
    <subcellularLocation>
        <location evidence="3">Secreted</location>
    </subcellularLocation>
    <subcellularLocation>
        <location evidence="3">Bacterial flagellum</location>
    </subcellularLocation>
</comment>
<accession>A0ABX0TU10</accession>
<dbReference type="InterPro" id="IPR046358">
    <property type="entry name" value="Flagellin_C"/>
</dbReference>
<dbReference type="Pfam" id="PF00669">
    <property type="entry name" value="Flagellin_N"/>
    <property type="match status" value="1"/>
</dbReference>
<dbReference type="Pfam" id="PF00700">
    <property type="entry name" value="Flagellin_C"/>
    <property type="match status" value="1"/>
</dbReference>
<comment type="similarity">
    <text evidence="1 3">Belongs to the bacterial flagellin family.</text>
</comment>
<keyword evidence="7" id="KW-1185">Reference proteome</keyword>
<keyword evidence="6" id="KW-0969">Cilium</keyword>
<proteinExistence type="inferred from homology"/>
<evidence type="ECO:0000313" key="6">
    <source>
        <dbReference type="EMBL" id="NIJ08998.1"/>
    </source>
</evidence>
<dbReference type="PANTHER" id="PTHR42792">
    <property type="entry name" value="FLAGELLIN"/>
    <property type="match status" value="1"/>
</dbReference>
<comment type="caution">
    <text evidence="6">The sequence shown here is derived from an EMBL/GenBank/DDBJ whole genome shotgun (WGS) entry which is preliminary data.</text>
</comment>
<dbReference type="SUPFAM" id="SSF64518">
    <property type="entry name" value="Phase 1 flagellin"/>
    <property type="match status" value="1"/>
</dbReference>
<comment type="function">
    <text evidence="3">Flagellin is the subunit protein which polymerizes to form the filaments of bacterial flagella.</text>
</comment>
<gene>
    <name evidence="6" type="ORF">FHS31_002628</name>
</gene>
<dbReference type="InterPro" id="IPR001492">
    <property type="entry name" value="Flagellin"/>
</dbReference>